<dbReference type="EMBL" id="FOIN01000001">
    <property type="protein sequence ID" value="SET06174.1"/>
    <property type="molecule type" value="Genomic_DNA"/>
</dbReference>
<evidence type="ECO:0000313" key="1">
    <source>
        <dbReference type="EMBL" id="SET06174.1"/>
    </source>
</evidence>
<evidence type="ECO:0000313" key="2">
    <source>
        <dbReference type="Proteomes" id="UP000198558"/>
    </source>
</evidence>
<name>A0A1I0BH09_9FIRM</name>
<reference evidence="2" key="1">
    <citation type="submission" date="2016-10" db="EMBL/GenBank/DDBJ databases">
        <authorList>
            <person name="Varghese N."/>
            <person name="Submissions S."/>
        </authorList>
    </citation>
    <scope>NUCLEOTIDE SEQUENCE [LARGE SCALE GENOMIC DNA]</scope>
    <source>
        <strain evidence="2">DSM 1551</strain>
    </source>
</reference>
<protein>
    <submittedName>
        <fullName evidence="1">Uncharacterized protein</fullName>
    </submittedName>
</protein>
<proteinExistence type="predicted"/>
<sequence>MKAYIVVETYEDSNCIRESSILGVYAHKHCAIKFIYD</sequence>
<accession>A0A1I0BH09</accession>
<organism evidence="1 2">
    <name type="scientific">Thomasclavelia cocleata</name>
    <dbReference type="NCBI Taxonomy" id="69824"/>
    <lineage>
        <taxon>Bacteria</taxon>
        <taxon>Bacillati</taxon>
        <taxon>Bacillota</taxon>
        <taxon>Erysipelotrichia</taxon>
        <taxon>Erysipelotrichales</taxon>
        <taxon>Coprobacillaceae</taxon>
        <taxon>Thomasclavelia</taxon>
    </lineage>
</organism>
<gene>
    <name evidence="1" type="ORF">SAMN04489758_101120</name>
</gene>
<dbReference type="Proteomes" id="UP000198558">
    <property type="component" value="Unassembled WGS sequence"/>
</dbReference>
<dbReference type="AlphaFoldDB" id="A0A1I0BH09"/>
<keyword evidence="2" id="KW-1185">Reference proteome</keyword>